<keyword evidence="6" id="KW-0067">ATP-binding</keyword>
<dbReference type="Gene3D" id="3.40.50.300">
    <property type="entry name" value="P-loop containing nucleotide triphosphate hydrolases"/>
    <property type="match status" value="2"/>
</dbReference>
<evidence type="ECO:0000256" key="5">
    <source>
        <dbReference type="ARBA" id="ARBA00022741"/>
    </source>
</evidence>
<comment type="subcellular location">
    <subcellularLocation>
        <location evidence="1">Membrane</location>
        <topology evidence="1">Multi-pass membrane protein</topology>
    </subcellularLocation>
</comment>
<feature type="domain" description="ABC transporter" evidence="11">
    <location>
        <begin position="1149"/>
        <end position="1410"/>
    </location>
</feature>
<dbReference type="GO" id="GO:0140359">
    <property type="term" value="F:ABC-type transporter activity"/>
    <property type="evidence" value="ECO:0007669"/>
    <property type="project" value="InterPro"/>
</dbReference>
<dbReference type="FunFam" id="1.20.1560.10:FF:000010">
    <property type="entry name" value="Multidrug resistance-associated ABC transporter"/>
    <property type="match status" value="1"/>
</dbReference>
<dbReference type="InterPro" id="IPR003593">
    <property type="entry name" value="AAA+_ATPase"/>
</dbReference>
<dbReference type="PROSITE" id="PS50893">
    <property type="entry name" value="ABC_TRANSPORTER_2"/>
    <property type="match status" value="2"/>
</dbReference>
<dbReference type="Proteomes" id="UP000054845">
    <property type="component" value="Unassembled WGS sequence"/>
</dbReference>
<sequence length="1428" mass="156260">MSAASADQYPPRVWYRKVPLVRCAPILDPLSQPAVVTSVNDQDVDSIADAACYATPVFPEVHASWLSLLTFGWLSRILSIGYTRPLQADELYSMPEHRRAHLYADKLEQAWERRVAIAKQQSARKTKPGLASKLACLRPSTIASKLRGQPVAARQPHRPSLTLALNEVTLSWFWVGGAFKFLGDMALITSPLLVRAIIDTLGNQSPQAQRDGFGLAIGLFLLLVVSVFGNVHGFYRSYSTGIALRGALIHVIFRRATQLSEKARVRDSLGTGKLMSLVSADVSRIDFCCGYFHMGWTSLLQIIVCLALSIWTLGYSALPGFGLIALLYPLQNVMVRKLFELRRKSLVFTDARIKAIVEAVASIRLIKTYAWEPAVLSRISKTRGGEMGYLRKRLILRSINTAVSFTAPTLAAVVSFVTFSAAGNSLESGKIFSALTFFLLLRTPLQMLPIVLSALADAKAAVDRLEAFLHADLRSPYDAAGPQITPLDRMPQANDMVAIEDSVFAHHDDDLESEAAGKKVAQSAGRNQLATRLTIDSFHVKRGQLACVVGPVGSGKSSLLRALIGDMQPAGQTGTGALLAGKISYCPQTAWLLSASVRDNILFGRPYEEVRYQDILRRCCLHADLATLSHGDETVVGEKGISLSGGQKQRISLARALYSSDTKVRLLDDCFSALDAQVGKEAFEEGLLKGRQYGDASDVTTILVTHSLTLLARADVIFYMDGGSIVEQGTYAQLMQIQNGRLASLVSQHGKSEEFIKESSAEAAAESQTPFKAGDAEQKPHAIADGGAEAKTAAQSKDTAIMQKEERLVGSVTKRTYFNYVLLGYPLLTAPLFIVSIVAYQATTILSPFWLNWWQGRTLRGVSNDTYMAVYAALGVGQSLGLFCMSASFAMFAYYVSNAIHAKAAKRVMHAPISFFDTTPQGRITHRFSKDIDAIDNIVAETLRLFISTTVQALGSIVLVAIILPPFLAIAAFVLLAYVWTGMYYRPSSRELRRLNNLLRSKIYEHFSEALSGLVTLRAYDTLALFVRENGRRIDTENKAYWLSIACQRWLNLRLDMFGAVLCLGTALLVVGLRDTISPGKGGVVLSYMVTVQSVFGQMIRQSAEIENNMNSIERLLYYANEVDQERPHHVKSIDKSLEAAKWPQKGHVRFDGLTASHRKGLAPALNHVNLDIRPGQKIGVVGRTGAGKTTLLSALLRMMEASEGRVTIDDQDVSAIGLSLLRRSISVISQDAVLFRGSLRYNLDPFDEYDDAHLWHALRQAKLTAVQAAVETEQTLSEDMKVHVDRAKEIQTAKAKGLDLDMEILEDGSNLSQGQRALVSIARALVKNARIVVLDEATASVDTDTDAHIQAMLQTSLVDCTVITVAHRLDTVVGRSDAICVMDKGKVAEYGEPAALYRQGGIFAQLCASASINETDIEKAKEIAGRG</sequence>
<dbReference type="PANTHER" id="PTHR24223">
    <property type="entry name" value="ATP-BINDING CASSETTE SUB-FAMILY C"/>
    <property type="match status" value="1"/>
</dbReference>
<name>A0A0P1BSP7_9BASI</name>
<evidence type="ECO:0000256" key="3">
    <source>
        <dbReference type="ARBA" id="ARBA00022448"/>
    </source>
</evidence>
<comment type="similarity">
    <text evidence="2">Belongs to the ABC transporter superfamily. ABCC family. Conjugate transporter (TC 3.A.1.208) subfamily.</text>
</comment>
<organism evidence="13 14">
    <name type="scientific">Ceraceosorus bombacis</name>
    <dbReference type="NCBI Taxonomy" id="401625"/>
    <lineage>
        <taxon>Eukaryota</taxon>
        <taxon>Fungi</taxon>
        <taxon>Dikarya</taxon>
        <taxon>Basidiomycota</taxon>
        <taxon>Ustilaginomycotina</taxon>
        <taxon>Exobasidiomycetes</taxon>
        <taxon>Ceraceosorales</taxon>
        <taxon>Ceraceosoraceae</taxon>
        <taxon>Ceraceosorus</taxon>
    </lineage>
</organism>
<evidence type="ECO:0000313" key="14">
    <source>
        <dbReference type="Proteomes" id="UP000054845"/>
    </source>
</evidence>
<evidence type="ECO:0000256" key="9">
    <source>
        <dbReference type="ARBA" id="ARBA00023180"/>
    </source>
</evidence>
<evidence type="ECO:0000256" key="10">
    <source>
        <dbReference type="SAM" id="Phobius"/>
    </source>
</evidence>
<dbReference type="Gene3D" id="1.20.1560.10">
    <property type="entry name" value="ABC transporter type 1, transmembrane domain"/>
    <property type="match status" value="2"/>
</dbReference>
<dbReference type="Pfam" id="PF00005">
    <property type="entry name" value="ABC_tran"/>
    <property type="match status" value="2"/>
</dbReference>
<dbReference type="InterPro" id="IPR017871">
    <property type="entry name" value="ABC_transporter-like_CS"/>
</dbReference>
<keyword evidence="5" id="KW-0547">Nucleotide-binding</keyword>
<dbReference type="InterPro" id="IPR027417">
    <property type="entry name" value="P-loop_NTPase"/>
</dbReference>
<dbReference type="CDD" id="cd03250">
    <property type="entry name" value="ABCC_MRP_domain1"/>
    <property type="match status" value="1"/>
</dbReference>
<evidence type="ECO:0000256" key="4">
    <source>
        <dbReference type="ARBA" id="ARBA00022692"/>
    </source>
</evidence>
<reference evidence="14" key="1">
    <citation type="submission" date="2014-09" db="EMBL/GenBank/DDBJ databases">
        <authorList>
            <person name="Sharma Rahul"/>
            <person name="Thines Marco"/>
        </authorList>
    </citation>
    <scope>NUCLEOTIDE SEQUENCE [LARGE SCALE GENOMIC DNA]</scope>
</reference>
<dbReference type="InterPro" id="IPR003439">
    <property type="entry name" value="ABC_transporter-like_ATP-bd"/>
</dbReference>
<feature type="transmembrane region" description="Helical" evidence="10">
    <location>
        <begin position="299"/>
        <end position="328"/>
    </location>
</feature>
<dbReference type="SMART" id="SM00382">
    <property type="entry name" value="AAA"/>
    <property type="match status" value="2"/>
</dbReference>
<dbReference type="FunFam" id="3.40.50.300:FF:000997">
    <property type="entry name" value="Multidrug resistance-associated protein 1"/>
    <property type="match status" value="1"/>
</dbReference>
<feature type="transmembrane region" description="Helical" evidence="10">
    <location>
        <begin position="431"/>
        <end position="455"/>
    </location>
</feature>
<evidence type="ECO:0000256" key="2">
    <source>
        <dbReference type="ARBA" id="ARBA00009726"/>
    </source>
</evidence>
<dbReference type="PANTHER" id="PTHR24223:SF456">
    <property type="entry name" value="MULTIDRUG RESISTANCE-ASSOCIATED PROTEIN LETHAL(2)03659"/>
    <property type="match status" value="1"/>
</dbReference>
<dbReference type="OrthoDB" id="6500128at2759"/>
<feature type="transmembrane region" description="Helical" evidence="10">
    <location>
        <begin position="817"/>
        <end position="850"/>
    </location>
</feature>
<evidence type="ECO:0000256" key="1">
    <source>
        <dbReference type="ARBA" id="ARBA00004141"/>
    </source>
</evidence>
<evidence type="ECO:0000256" key="6">
    <source>
        <dbReference type="ARBA" id="ARBA00022840"/>
    </source>
</evidence>
<dbReference type="CDD" id="cd18606">
    <property type="entry name" value="ABC_6TM_YOR1_D2_like"/>
    <property type="match status" value="1"/>
</dbReference>
<evidence type="ECO:0000259" key="12">
    <source>
        <dbReference type="PROSITE" id="PS50929"/>
    </source>
</evidence>
<accession>A0A0P1BSP7</accession>
<dbReference type="CDD" id="cd18597">
    <property type="entry name" value="ABC_6TM_YOR1_D1_like"/>
    <property type="match status" value="1"/>
</dbReference>
<evidence type="ECO:0000259" key="11">
    <source>
        <dbReference type="PROSITE" id="PS50893"/>
    </source>
</evidence>
<dbReference type="PROSITE" id="PS50929">
    <property type="entry name" value="ABC_TM1F"/>
    <property type="match status" value="2"/>
</dbReference>
<dbReference type="InterPro" id="IPR011527">
    <property type="entry name" value="ABC1_TM_dom"/>
</dbReference>
<dbReference type="SUPFAM" id="SSF90123">
    <property type="entry name" value="ABC transporter transmembrane region"/>
    <property type="match status" value="2"/>
</dbReference>
<dbReference type="InterPro" id="IPR036640">
    <property type="entry name" value="ABC1_TM_sf"/>
</dbReference>
<dbReference type="GO" id="GO:0016887">
    <property type="term" value="F:ATP hydrolysis activity"/>
    <property type="evidence" value="ECO:0007669"/>
    <property type="project" value="InterPro"/>
</dbReference>
<dbReference type="FunFam" id="3.40.50.300:FF:000630">
    <property type="entry name" value="ATP-binding cassette (ABC) transporter, putative"/>
    <property type="match status" value="1"/>
</dbReference>
<proteinExistence type="inferred from homology"/>
<dbReference type="STRING" id="401625.A0A0P1BSP7"/>
<keyword evidence="3" id="KW-0813">Transport</keyword>
<feature type="transmembrane region" description="Helical" evidence="10">
    <location>
        <begin position="399"/>
        <end position="419"/>
    </location>
</feature>
<evidence type="ECO:0000256" key="7">
    <source>
        <dbReference type="ARBA" id="ARBA00022989"/>
    </source>
</evidence>
<keyword evidence="8 10" id="KW-0472">Membrane</keyword>
<evidence type="ECO:0000256" key="8">
    <source>
        <dbReference type="ARBA" id="ARBA00023136"/>
    </source>
</evidence>
<protein>
    <submittedName>
        <fullName evidence="13">Abc transporter</fullName>
    </submittedName>
</protein>
<keyword evidence="14" id="KW-1185">Reference proteome</keyword>
<dbReference type="PROSITE" id="PS00211">
    <property type="entry name" value="ABC_TRANSPORTER_1"/>
    <property type="match status" value="2"/>
</dbReference>
<dbReference type="GO" id="GO:0005524">
    <property type="term" value="F:ATP binding"/>
    <property type="evidence" value="ECO:0007669"/>
    <property type="project" value="UniProtKB-KW"/>
</dbReference>
<dbReference type="SUPFAM" id="SSF52540">
    <property type="entry name" value="P-loop containing nucleoside triphosphate hydrolases"/>
    <property type="match status" value="2"/>
</dbReference>
<feature type="domain" description="ABC transmembrane type-1" evidence="12">
    <location>
        <begin position="174"/>
        <end position="457"/>
    </location>
</feature>
<feature type="transmembrane region" description="Helical" evidence="10">
    <location>
        <begin position="212"/>
        <end position="229"/>
    </location>
</feature>
<keyword evidence="4 10" id="KW-0812">Transmembrane</keyword>
<dbReference type="CDD" id="cd03244">
    <property type="entry name" value="ABCC_MRP_domain2"/>
    <property type="match status" value="1"/>
</dbReference>
<keyword evidence="9" id="KW-0325">Glycoprotein</keyword>
<feature type="transmembrane region" description="Helical" evidence="10">
    <location>
        <begin position="870"/>
        <end position="896"/>
    </location>
</feature>
<dbReference type="GO" id="GO:0016020">
    <property type="term" value="C:membrane"/>
    <property type="evidence" value="ECO:0007669"/>
    <property type="project" value="UniProtKB-SubCell"/>
</dbReference>
<feature type="domain" description="ABC transporter" evidence="11">
    <location>
        <begin position="511"/>
        <end position="747"/>
    </location>
</feature>
<feature type="transmembrane region" description="Helical" evidence="10">
    <location>
        <begin position="953"/>
        <end position="980"/>
    </location>
</feature>
<dbReference type="InterPro" id="IPR050173">
    <property type="entry name" value="ABC_transporter_C-like"/>
</dbReference>
<dbReference type="EMBL" id="CCYA01000389">
    <property type="protein sequence ID" value="CEH19612.1"/>
    <property type="molecule type" value="Genomic_DNA"/>
</dbReference>
<dbReference type="Pfam" id="PF00664">
    <property type="entry name" value="ABC_membrane"/>
    <property type="match status" value="2"/>
</dbReference>
<evidence type="ECO:0000313" key="13">
    <source>
        <dbReference type="EMBL" id="CEH19612.1"/>
    </source>
</evidence>
<keyword evidence="7 10" id="KW-1133">Transmembrane helix</keyword>
<feature type="domain" description="ABC transmembrane type-1" evidence="12">
    <location>
        <begin position="832"/>
        <end position="1108"/>
    </location>
</feature>